<dbReference type="InterPro" id="IPR057974">
    <property type="entry name" value="NUA/TPR/MLP1-2-like_dom"/>
</dbReference>
<keyword evidence="8" id="KW-1185">Reference proteome</keyword>
<evidence type="ECO:0000256" key="4">
    <source>
        <dbReference type="SAM" id="Coils"/>
    </source>
</evidence>
<name>A0ABQ9XP38_9EUKA</name>
<evidence type="ECO:0000256" key="5">
    <source>
        <dbReference type="SAM" id="MobiDB-lite"/>
    </source>
</evidence>
<evidence type="ECO:0000313" key="7">
    <source>
        <dbReference type="EMBL" id="KAK2953147.1"/>
    </source>
</evidence>
<feature type="compositionally biased region" description="Basic and acidic residues" evidence="5">
    <location>
        <begin position="1511"/>
        <end position="1527"/>
    </location>
</feature>
<feature type="region of interest" description="Disordered" evidence="5">
    <location>
        <begin position="1257"/>
        <end position="1588"/>
    </location>
</feature>
<feature type="coiled-coil region" evidence="4">
    <location>
        <begin position="1065"/>
        <end position="1127"/>
    </location>
</feature>
<dbReference type="PANTHER" id="PTHR18898">
    <property type="entry name" value="NUCLEOPROTEIN TPR-RELATED"/>
    <property type="match status" value="1"/>
</dbReference>
<feature type="compositionally biased region" description="Acidic residues" evidence="5">
    <location>
        <begin position="1426"/>
        <end position="1505"/>
    </location>
</feature>
<feature type="compositionally biased region" description="Basic and acidic residues" evidence="5">
    <location>
        <begin position="1309"/>
        <end position="1324"/>
    </location>
</feature>
<feature type="coiled-coil region" evidence="4">
    <location>
        <begin position="62"/>
        <end position="89"/>
    </location>
</feature>
<feature type="region of interest" description="Disordered" evidence="5">
    <location>
        <begin position="1168"/>
        <end position="1245"/>
    </location>
</feature>
<protein>
    <recommendedName>
        <fullName evidence="6">NUA/TPR/MLP1-2-like domain-containing protein</fullName>
    </recommendedName>
</protein>
<dbReference type="PANTHER" id="PTHR18898:SF2">
    <property type="entry name" value="NUCLEOPROTEIN TPR"/>
    <property type="match status" value="1"/>
</dbReference>
<sequence length="1588" mass="179936">MLEVLVNDLSLQIQVLLAEASQKPREKCSSQEITDSEPQDESVQTFDRHIPFTSISSLQKQNVELTVLVRQLSTQLHDLKQEHQSAQELSSQNSLIRSQSLFRTQQSDEDFDITLKLKEKEEELNKLKKSQQEQALYISTVLHQRDLLRNILDANGIIVESSALLPSGTNPSNLPPRVLEMQEKLIDERIAPLQKKLDERDESLKQQSHQNGLLQADNKSLKVEAQKAHEQIRWLREEIKQQSKTVHQLTKAKSEADNLIRHLQTTIETNKLTAQSEDYDHERDAKERETVTAENKRLKEDLNRTESLLTTMTTDLKAKTSLIANLHTTIASLSSQITIIQAEAATTQNALAASQNEIQQLKTELIEKNSALVLSSKENEIALDNVNQFLANMESQCSTLEAEKAELISKHQDELKKAAAEVEDICLQMDALAQENSRLQNSSNYYTVLRAEKAGIDFTSAHAPPGSALSIMMESRQQTIDRQQIEELQSHLAVSRNECNVYKEMITLRDNEIASIRAIAAEAEAAHSKIQEQMVEYHKSLVQESEQWRATLQSQTDQIIASERAQAQQQVAEHQKVSDQSRKLAEQNSMLVEDIRSVLSFSLVTQQLLSQHDDNSSVVLCTKSRLDELVTDSNRFQQKVKELEREKERSDALLTEARKRAENLLIQHAEGSREMEALKQELNGRATHIAELETEQLRLETMVASLEKERELKEIELKEKEQLELKRKEEIDQMIALFESRTGDSQSSPPAEPSDEEKQGLWSVVDYLRLERRAADAEKHIIQQRLTSANGTIELLNKKLKDIEKELREEKVKATSSPIECFWADGTSTKYNKTDDLVSEMKILSQKNNTLKTSSIYQQIEIETLTTQLKDEIVKIEEKQKELEALKSQLAIAQAEKVEADREHLVWKEKMDVIVQNYNTLRTEKETKDKEALNELAEKQAAITNLQKNCDDLATEVKVKTTEVERLQQELLEMKTQQDEQLKRAERELALIRIKMAKADKLVEELNQKATKMNLDMVNVRQESARAATQFRNMLHSKESEYIAQIKHLDAKVRELQRLPGDPSLLEAQNQRSNLESTIDQLHAELDEYRNKQTVDLNLQTQLKADLEEAQRLNKILSNRNKKLTEQNQLLQTPKANTPVIYTEPPIIVGKKRNLAELDEDTPVVMEKEPRLEEQTPSELPTTQIQPRHSITLSPSSTFNVPQRLSPPRPPATASVPVVHVSPKHAHPIVTEPPSEDDKPSKGSSLFGRLSLEFAEEFSPEQYESPEPIPLDAYLSGESQVPDAEAIQLGEDAIPEDNTQTVFEEEETADRNDQEIEEGDHAEGDEIEDENQEKHEGDEGEAAEVDEGDEEKAAGEVDEGEPEGSTETHQDFDGQIQTGIVEEPAQDEDTQMEPDAEADGTGNASPPRPHPDAQPTVLAVAKDEHEHEDELQEEVENEEIENVIEGSEEDQDGNEGNEEEAEEDAVNEGDEANEGEEENGEREEGIDEEQGEDFAEDNTPEEETQLVDSLNDEHEMLGDLDEAQKEPLDEDIGSQDEHQEDDEEFGEEDEYEDDFEEDEEGEGGEDQGEDDLPINRTDNSSPPNPSID</sequence>
<keyword evidence="3" id="KW-0539">Nucleus</keyword>
<feature type="compositionally biased region" description="Acidic residues" evidence="5">
    <location>
        <begin position="1338"/>
        <end position="1364"/>
    </location>
</feature>
<keyword evidence="2 4" id="KW-0175">Coiled coil</keyword>
<feature type="coiled-coil region" evidence="4">
    <location>
        <begin position="344"/>
        <end position="435"/>
    </location>
</feature>
<feature type="coiled-coil region" evidence="4">
    <location>
        <begin position="626"/>
        <end position="733"/>
    </location>
</feature>
<accession>A0ABQ9XP38</accession>
<evidence type="ECO:0000256" key="3">
    <source>
        <dbReference type="ARBA" id="ARBA00023242"/>
    </source>
</evidence>
<reference evidence="7 8" key="1">
    <citation type="journal article" date="2022" name="bioRxiv">
        <title>Genomics of Preaxostyla Flagellates Illuminates Evolutionary Transitions and the Path Towards Mitochondrial Loss.</title>
        <authorList>
            <person name="Novak L.V.F."/>
            <person name="Treitli S.C."/>
            <person name="Pyrih J."/>
            <person name="Halakuc P."/>
            <person name="Pipaliya S.V."/>
            <person name="Vacek V."/>
            <person name="Brzon O."/>
            <person name="Soukal P."/>
            <person name="Eme L."/>
            <person name="Dacks J.B."/>
            <person name="Karnkowska A."/>
            <person name="Elias M."/>
            <person name="Hampl V."/>
        </authorList>
    </citation>
    <scope>NUCLEOTIDE SEQUENCE [LARGE SCALE GENOMIC DNA]</scope>
    <source>
        <strain evidence="7">NAU3</strain>
        <tissue evidence="7">Gut</tissue>
    </source>
</reference>
<dbReference type="Pfam" id="PF25785">
    <property type="entry name" value="TPR"/>
    <property type="match status" value="1"/>
</dbReference>
<feature type="coiled-coil region" evidence="4">
    <location>
        <begin position="218"/>
        <end position="245"/>
    </location>
</feature>
<feature type="coiled-coil region" evidence="4">
    <location>
        <begin position="929"/>
        <end position="1023"/>
    </location>
</feature>
<organism evidence="7 8">
    <name type="scientific">Blattamonas nauphoetae</name>
    <dbReference type="NCBI Taxonomy" id="2049346"/>
    <lineage>
        <taxon>Eukaryota</taxon>
        <taxon>Metamonada</taxon>
        <taxon>Preaxostyla</taxon>
        <taxon>Oxymonadida</taxon>
        <taxon>Blattamonas</taxon>
    </lineage>
</organism>
<proteinExistence type="predicted"/>
<feature type="domain" description="NUA/TPR/MLP1-2-like" evidence="6">
    <location>
        <begin position="2"/>
        <end position="77"/>
    </location>
</feature>
<feature type="coiled-coil region" evidence="4">
    <location>
        <begin position="862"/>
        <end position="903"/>
    </location>
</feature>
<feature type="coiled-coil region" evidence="4">
    <location>
        <begin position="786"/>
        <end position="813"/>
    </location>
</feature>
<dbReference type="EMBL" id="JARBJD010000095">
    <property type="protein sequence ID" value="KAK2953147.1"/>
    <property type="molecule type" value="Genomic_DNA"/>
</dbReference>
<feature type="compositionally biased region" description="Polar residues" evidence="5">
    <location>
        <begin position="1175"/>
        <end position="1203"/>
    </location>
</feature>
<evidence type="ECO:0000256" key="1">
    <source>
        <dbReference type="ARBA" id="ARBA00004123"/>
    </source>
</evidence>
<evidence type="ECO:0000256" key="2">
    <source>
        <dbReference type="ARBA" id="ARBA00023054"/>
    </source>
</evidence>
<comment type="caution">
    <text evidence="7">The sequence shown here is derived from an EMBL/GenBank/DDBJ whole genome shotgun (WGS) entry which is preliminary data.</text>
</comment>
<comment type="subcellular location">
    <subcellularLocation>
        <location evidence="1">Nucleus</location>
    </subcellularLocation>
</comment>
<feature type="compositionally biased region" description="Acidic residues" evidence="5">
    <location>
        <begin position="1528"/>
        <end position="1572"/>
    </location>
</feature>
<gene>
    <name evidence="7" type="ORF">BLNAU_11933</name>
</gene>
<feature type="compositionally biased region" description="Acidic residues" evidence="5">
    <location>
        <begin position="1384"/>
        <end position="1398"/>
    </location>
</feature>
<evidence type="ECO:0000313" key="8">
    <source>
        <dbReference type="Proteomes" id="UP001281761"/>
    </source>
</evidence>
<dbReference type="Proteomes" id="UP001281761">
    <property type="component" value="Unassembled WGS sequence"/>
</dbReference>
<evidence type="ECO:0000259" key="6">
    <source>
        <dbReference type="Pfam" id="PF25785"/>
    </source>
</evidence>